<evidence type="ECO:0000313" key="8">
    <source>
        <dbReference type="Proteomes" id="UP000325113"/>
    </source>
</evidence>
<organism evidence="5 7">
    <name type="scientific">Cafeteria roenbergensis</name>
    <name type="common">Marine flagellate</name>
    <dbReference type="NCBI Taxonomy" id="33653"/>
    <lineage>
        <taxon>Eukaryota</taxon>
        <taxon>Sar</taxon>
        <taxon>Stramenopiles</taxon>
        <taxon>Bigyra</taxon>
        <taxon>Opalozoa</taxon>
        <taxon>Bicosoecida</taxon>
        <taxon>Cafeteriaceae</taxon>
        <taxon>Cafeteria</taxon>
    </lineage>
</organism>
<dbReference type="EMBL" id="VLTN01000010">
    <property type="protein sequence ID" value="KAA0154715.1"/>
    <property type="molecule type" value="Genomic_DNA"/>
</dbReference>
<feature type="compositionally biased region" description="Low complexity" evidence="1">
    <location>
        <begin position="8"/>
        <end position="20"/>
    </location>
</feature>
<evidence type="ECO:0000313" key="4">
    <source>
        <dbReference type="EMBL" id="KAA0154715.1"/>
    </source>
</evidence>
<evidence type="ECO:0000313" key="6">
    <source>
        <dbReference type="Proteomes" id="UP000323011"/>
    </source>
</evidence>
<dbReference type="EMBL" id="VLTN01000129">
    <property type="protein sequence ID" value="KAA0145776.1"/>
    <property type="molecule type" value="Genomic_DNA"/>
</dbReference>
<evidence type="ECO:0000313" key="5">
    <source>
        <dbReference type="EMBL" id="KAA0171545.1"/>
    </source>
</evidence>
<dbReference type="Proteomes" id="UP000324907">
    <property type="component" value="Unassembled WGS sequence"/>
</dbReference>
<comment type="caution">
    <text evidence="5">The sequence shown here is derived from an EMBL/GenBank/DDBJ whole genome shotgun (WGS) entry which is preliminary data.</text>
</comment>
<name>A0A5A8E1B3_CAFRO</name>
<gene>
    <name evidence="5" type="ORF">FNF28_00755</name>
    <name evidence="4" type="ORF">FNF29_02244</name>
    <name evidence="2" type="ORF">FNF29_08396</name>
    <name evidence="3" type="ORF">FNF31_06948</name>
</gene>
<dbReference type="AlphaFoldDB" id="A0A5A8E1B3"/>
<dbReference type="EMBL" id="VLTM01000120">
    <property type="protein sequence ID" value="KAA0150800.1"/>
    <property type="molecule type" value="Genomic_DNA"/>
</dbReference>
<reference evidence="6 7" key="1">
    <citation type="submission" date="2019-07" db="EMBL/GenBank/DDBJ databases">
        <title>Genomes of Cafeteria roenbergensis.</title>
        <authorList>
            <person name="Fischer M.G."/>
            <person name="Hackl T."/>
            <person name="Roman M."/>
        </authorList>
    </citation>
    <scope>NUCLEOTIDE SEQUENCE [LARGE SCALE GENOMIC DNA]</scope>
    <source>
        <strain evidence="2 6">BVI</strain>
        <strain evidence="3 8">Cflag</strain>
        <strain evidence="5 7">RCC970-E3</strain>
    </source>
</reference>
<feature type="region of interest" description="Disordered" evidence="1">
    <location>
        <begin position="1"/>
        <end position="20"/>
    </location>
</feature>
<dbReference type="Proteomes" id="UP000323011">
    <property type="component" value="Unassembled WGS sequence"/>
</dbReference>
<accession>A0A5A8E1B3</accession>
<dbReference type="EMBL" id="VLTL01000006">
    <property type="protein sequence ID" value="KAA0171545.1"/>
    <property type="molecule type" value="Genomic_DNA"/>
</dbReference>
<protein>
    <submittedName>
        <fullName evidence="5">Uncharacterized protein</fullName>
    </submittedName>
</protein>
<proteinExistence type="predicted"/>
<evidence type="ECO:0000313" key="7">
    <source>
        <dbReference type="Proteomes" id="UP000324907"/>
    </source>
</evidence>
<evidence type="ECO:0000313" key="3">
    <source>
        <dbReference type="EMBL" id="KAA0150800.1"/>
    </source>
</evidence>
<dbReference type="Proteomes" id="UP000325113">
    <property type="component" value="Unassembled WGS sequence"/>
</dbReference>
<evidence type="ECO:0000313" key="2">
    <source>
        <dbReference type="EMBL" id="KAA0145776.1"/>
    </source>
</evidence>
<keyword evidence="6" id="KW-1185">Reference proteome</keyword>
<sequence length="78" mass="7630">MTTKADTPPSSAGWASSSPVPMLPVAAPDAVGEVVGLAVEVGEAVTVGEVVIEGEGVDVGEAVDVGDAVDVYPLAPRA</sequence>
<evidence type="ECO:0000256" key="1">
    <source>
        <dbReference type="SAM" id="MobiDB-lite"/>
    </source>
</evidence>